<dbReference type="RefSeq" id="WP_092056211.1">
    <property type="nucleotide sequence ID" value="NZ_FOQD01000021.1"/>
</dbReference>
<dbReference type="InterPro" id="IPR051678">
    <property type="entry name" value="AGP_Transferase"/>
</dbReference>
<proteinExistence type="predicted"/>
<name>A0A1I3RS59_9PLAN</name>
<evidence type="ECO:0000313" key="2">
    <source>
        <dbReference type="EMBL" id="SFJ48499.1"/>
    </source>
</evidence>
<organism evidence="2 3">
    <name type="scientific">Planctomicrobium piriforme</name>
    <dbReference type="NCBI Taxonomy" id="1576369"/>
    <lineage>
        <taxon>Bacteria</taxon>
        <taxon>Pseudomonadati</taxon>
        <taxon>Planctomycetota</taxon>
        <taxon>Planctomycetia</taxon>
        <taxon>Planctomycetales</taxon>
        <taxon>Planctomycetaceae</taxon>
        <taxon>Planctomicrobium</taxon>
    </lineage>
</organism>
<dbReference type="AlphaFoldDB" id="A0A1I3RS59"/>
<keyword evidence="3" id="KW-1185">Reference proteome</keyword>
<dbReference type="PANTHER" id="PTHR21310:SF15">
    <property type="entry name" value="AMINOGLYCOSIDE PHOSPHOTRANSFERASE DOMAIN-CONTAINING PROTEIN"/>
    <property type="match status" value="1"/>
</dbReference>
<reference evidence="3" key="1">
    <citation type="submission" date="2016-10" db="EMBL/GenBank/DDBJ databases">
        <authorList>
            <person name="Varghese N."/>
            <person name="Submissions S."/>
        </authorList>
    </citation>
    <scope>NUCLEOTIDE SEQUENCE [LARGE SCALE GENOMIC DNA]</scope>
    <source>
        <strain evidence="3">DSM 26348</strain>
    </source>
</reference>
<dbReference type="STRING" id="1576369.SAMN05421753_12186"/>
<dbReference type="OrthoDB" id="187119at2"/>
<dbReference type="EMBL" id="FOQD01000021">
    <property type="protein sequence ID" value="SFJ48499.1"/>
    <property type="molecule type" value="Genomic_DNA"/>
</dbReference>
<keyword evidence="2" id="KW-0808">Transferase</keyword>
<protein>
    <submittedName>
        <fullName evidence="2">Fructosamine-3-kinase</fullName>
    </submittedName>
</protein>
<evidence type="ECO:0000259" key="1">
    <source>
        <dbReference type="Pfam" id="PF01636"/>
    </source>
</evidence>
<dbReference type="InterPro" id="IPR002575">
    <property type="entry name" value="Aminoglycoside_PTrfase"/>
</dbReference>
<keyword evidence="2" id="KW-0418">Kinase</keyword>
<sequence>MSLPSPSQANSGRSSIYYWKCDRPAAFHGTQSARDTAAIEPELKKVLQQAFQREAVQLRDGGGQGNHLTWVADIGDRTLFIRVEHGPEQDDHLEVESHVIECVRQRGVPTPKIYHVDSRRQQAAFAWQAMELIPAKDLNHWFKLGQLDAGKAAYAIGSAVARWQDTPVTGFGHFDPDELRRTGQLVGFHHTYRDYFWLNLERHLSFLVSREFLSTEEFGAIKAAIEQAEDLLTLRSGCLVHKDLAFWNVLGNDAGIAAFIDWDDAIAGDEMDDISLLACFHDAPAIVEALAGYQSVNPLPAESTGRFWLHLLRNMIVKSVIRVGAGYFDRNDGFFLIGAGLTGADLKQQTRSRLFRALDGLRLNLDPAQL</sequence>
<dbReference type="Gene3D" id="3.90.1200.10">
    <property type="match status" value="1"/>
</dbReference>
<dbReference type="Gene3D" id="3.30.200.150">
    <property type="match status" value="1"/>
</dbReference>
<feature type="domain" description="Aminoglycoside phosphotransferase" evidence="1">
    <location>
        <begin position="61"/>
        <end position="280"/>
    </location>
</feature>
<dbReference type="SUPFAM" id="SSF56112">
    <property type="entry name" value="Protein kinase-like (PK-like)"/>
    <property type="match status" value="1"/>
</dbReference>
<evidence type="ECO:0000313" key="3">
    <source>
        <dbReference type="Proteomes" id="UP000199518"/>
    </source>
</evidence>
<gene>
    <name evidence="2" type="ORF">SAMN05421753_12186</name>
</gene>
<dbReference type="GO" id="GO:0016301">
    <property type="term" value="F:kinase activity"/>
    <property type="evidence" value="ECO:0007669"/>
    <property type="project" value="UniProtKB-KW"/>
</dbReference>
<dbReference type="InterPro" id="IPR011009">
    <property type="entry name" value="Kinase-like_dom_sf"/>
</dbReference>
<dbReference type="Proteomes" id="UP000199518">
    <property type="component" value="Unassembled WGS sequence"/>
</dbReference>
<dbReference type="PANTHER" id="PTHR21310">
    <property type="entry name" value="AMINOGLYCOSIDE PHOSPHOTRANSFERASE-RELATED-RELATED"/>
    <property type="match status" value="1"/>
</dbReference>
<accession>A0A1I3RS59</accession>
<dbReference type="Pfam" id="PF01636">
    <property type="entry name" value="APH"/>
    <property type="match status" value="1"/>
</dbReference>